<dbReference type="PROSITE" id="PS00211">
    <property type="entry name" value="ABC_TRANSPORTER_1"/>
    <property type="match status" value="1"/>
</dbReference>
<feature type="domain" description="ABC transmembrane type-1" evidence="11">
    <location>
        <begin position="425"/>
        <end position="712"/>
    </location>
</feature>
<feature type="transmembrane region" description="Helical" evidence="9">
    <location>
        <begin position="126"/>
        <end position="145"/>
    </location>
</feature>
<dbReference type="InterPro" id="IPR017871">
    <property type="entry name" value="ABC_transporter-like_CS"/>
</dbReference>
<dbReference type="AlphaFoldDB" id="A0AAD2FZH6"/>
<evidence type="ECO:0000256" key="2">
    <source>
        <dbReference type="ARBA" id="ARBA00022448"/>
    </source>
</evidence>
<evidence type="ECO:0000256" key="9">
    <source>
        <dbReference type="SAM" id="Phobius"/>
    </source>
</evidence>
<keyword evidence="7 9" id="KW-0472">Membrane</keyword>
<keyword evidence="2" id="KW-0813">Transport</keyword>
<dbReference type="Proteomes" id="UP001295423">
    <property type="component" value="Unassembled WGS sequence"/>
</dbReference>
<feature type="compositionally biased region" description="Acidic residues" evidence="8">
    <location>
        <begin position="197"/>
        <end position="211"/>
    </location>
</feature>
<evidence type="ECO:0000256" key="6">
    <source>
        <dbReference type="ARBA" id="ARBA00022989"/>
    </source>
</evidence>
<evidence type="ECO:0000256" key="3">
    <source>
        <dbReference type="ARBA" id="ARBA00022692"/>
    </source>
</evidence>
<dbReference type="Pfam" id="PF00664">
    <property type="entry name" value="ABC_membrane"/>
    <property type="match status" value="1"/>
</dbReference>
<proteinExistence type="predicted"/>
<dbReference type="FunFam" id="3.40.50.300:FF:000836">
    <property type="entry name" value="ABC transporter B family member 25"/>
    <property type="match status" value="1"/>
</dbReference>
<keyword evidence="5" id="KW-0067">ATP-binding</keyword>
<name>A0AAD2FZH6_9STRA</name>
<dbReference type="SMART" id="SM00382">
    <property type="entry name" value="AAA"/>
    <property type="match status" value="1"/>
</dbReference>
<evidence type="ECO:0000313" key="13">
    <source>
        <dbReference type="Proteomes" id="UP001295423"/>
    </source>
</evidence>
<keyword evidence="4" id="KW-0547">Nucleotide-binding</keyword>
<protein>
    <recommendedName>
        <fullName evidence="14">ATP-dependent transporter ycf16</fullName>
    </recommendedName>
</protein>
<dbReference type="SUPFAM" id="SSF90123">
    <property type="entry name" value="ABC transporter transmembrane region"/>
    <property type="match status" value="1"/>
</dbReference>
<keyword evidence="13" id="KW-1185">Reference proteome</keyword>
<evidence type="ECO:0000256" key="5">
    <source>
        <dbReference type="ARBA" id="ARBA00022840"/>
    </source>
</evidence>
<feature type="compositionally biased region" description="Basic and acidic residues" evidence="8">
    <location>
        <begin position="1013"/>
        <end position="1024"/>
    </location>
</feature>
<feature type="transmembrane region" description="Helical" evidence="9">
    <location>
        <begin position="472"/>
        <end position="494"/>
    </location>
</feature>
<sequence length="1035" mass="114943">MPPGGRRGGPMLGASLAGILNSEARSDDEAQKRTVRIFGSILALLLSLDVGGSFLTLYLTCRGCHDDHDDGDGDGDTYGNTYDNDNPHPHHCLSKCLLHSIQQGIHLHPISKIAEETQPSAEFGDLFVLALIRSCLTLLFLWIGVRYGSYSKVPTEDDRDEPLQQTCTVISEEEEGRNGLEEPLLGNNNNNNNNNDDHDDQDNHEDYDEANDNNNNNNNNNTSKCSKWLQKIMAKGTQPEFVKNVIFVCLFLASTFFQVYAGLKVSTTHIVDHNDHDHDSAAYTYVIIVLLCLTVLWINVQTFVFRALVEELTRPEALYLPAEVHRHPMYYSTSRAISIHWCDLCKQKMTLKNSAAKNGAIIGCYRCSLCDYDVCLSCARRSDAATVGENMLRGDRGVRVEASVSNGGFFSRSMKMAKSELPLLLLSFVLLAMSSASRLLLPHYQGNIIDKVIPDPDTGAYDKAGFLHFIKIYVWIMVAQGAISTIYSAIFTLVSRRLKFVLRNKLLEKILVQDVAYFDGTESGRLISRLTNDLNLMMAPIQSSLSSLLSNILILIGGLIMCFWKSYRLSMLAFVTVGPISYLWEQYAQWSKGLAREMMSHWAEGNSIASQALIHVRTVKAFGCEHQVLHNYSQTNKEALNCGIKDAWGNGLTSALTGYLDLGSGILILYYGGILVYNGELTVGELVTFQLFWNMMNNAYQNLQGLITSFTRSAAGAEKVFSLWDSDPDIDPQKGRDIVRENVQGGLQLENVSFHYQMRPDNKVLSNFSLSIPAGKTVALVGRSGGGKSTIINLLLRFYDPKGGKITLDGQDYETLKVQQLRRLFGVVTQETELFALSVEENIAYGLDKDEYTHEDVVEAAKKAYAHEFISEMKDGYKTRIGERGNRLSGGQRQRLAIARVFLRRPKIILLDEATSALDEHSQEAVHKALSNLIAESQATVVLVAHRLSTVVNADAICVVDQGSVLEQGNHDELVAKGGIYASMVAKQVKKKSDLLEQEQQQQQQEGNAGSKKTGDNDKKKSSLDDIDSLLSDKN</sequence>
<feature type="domain" description="ABC transporter" evidence="10">
    <location>
        <begin position="747"/>
        <end position="987"/>
    </location>
</feature>
<evidence type="ECO:0000256" key="4">
    <source>
        <dbReference type="ARBA" id="ARBA00022741"/>
    </source>
</evidence>
<evidence type="ECO:0000256" key="7">
    <source>
        <dbReference type="ARBA" id="ARBA00023136"/>
    </source>
</evidence>
<feature type="compositionally biased region" description="Low complexity" evidence="8">
    <location>
        <begin position="212"/>
        <end position="221"/>
    </location>
</feature>
<feature type="transmembrane region" description="Helical" evidence="9">
    <location>
        <begin position="421"/>
        <end position="441"/>
    </location>
</feature>
<evidence type="ECO:0000259" key="11">
    <source>
        <dbReference type="PROSITE" id="PS50929"/>
    </source>
</evidence>
<dbReference type="InterPro" id="IPR011527">
    <property type="entry name" value="ABC1_TM_dom"/>
</dbReference>
<feature type="region of interest" description="Disordered" evidence="8">
    <location>
        <begin position="992"/>
        <end position="1035"/>
    </location>
</feature>
<feature type="transmembrane region" description="Helical" evidence="9">
    <location>
        <begin position="548"/>
        <end position="567"/>
    </location>
</feature>
<dbReference type="GO" id="GO:0016887">
    <property type="term" value="F:ATP hydrolysis activity"/>
    <property type="evidence" value="ECO:0007669"/>
    <property type="project" value="InterPro"/>
</dbReference>
<feature type="compositionally biased region" description="Low complexity" evidence="8">
    <location>
        <begin position="181"/>
        <end position="194"/>
    </location>
</feature>
<dbReference type="InterPro" id="IPR027417">
    <property type="entry name" value="P-loop_NTPase"/>
</dbReference>
<dbReference type="Pfam" id="PF00005">
    <property type="entry name" value="ABC_tran"/>
    <property type="match status" value="1"/>
</dbReference>
<comment type="subcellular location">
    <subcellularLocation>
        <location evidence="1">Membrane</location>
        <topology evidence="1">Multi-pass membrane protein</topology>
    </subcellularLocation>
</comment>
<dbReference type="GO" id="GO:0005524">
    <property type="term" value="F:ATP binding"/>
    <property type="evidence" value="ECO:0007669"/>
    <property type="project" value="UniProtKB-KW"/>
</dbReference>
<dbReference type="PROSITE" id="PS50929">
    <property type="entry name" value="ABC_TM1F"/>
    <property type="match status" value="1"/>
</dbReference>
<dbReference type="Gene3D" id="3.40.50.300">
    <property type="entry name" value="P-loop containing nucleotide triphosphate hydrolases"/>
    <property type="match status" value="1"/>
</dbReference>
<reference evidence="12" key="1">
    <citation type="submission" date="2023-08" db="EMBL/GenBank/DDBJ databases">
        <authorList>
            <person name="Audoor S."/>
            <person name="Bilcke G."/>
        </authorList>
    </citation>
    <scope>NUCLEOTIDE SEQUENCE</scope>
</reference>
<feature type="transmembrane region" description="Helical" evidence="9">
    <location>
        <begin position="35"/>
        <end position="59"/>
    </location>
</feature>
<dbReference type="InterPro" id="IPR036640">
    <property type="entry name" value="ABC1_TM_sf"/>
</dbReference>
<gene>
    <name evidence="12" type="ORF">CYCCA115_LOCUS17109</name>
</gene>
<dbReference type="PANTHER" id="PTHR43394">
    <property type="entry name" value="ATP-DEPENDENT PERMEASE MDL1, MITOCHONDRIAL"/>
    <property type="match status" value="1"/>
</dbReference>
<keyword evidence="6 9" id="KW-1133">Transmembrane helix</keyword>
<dbReference type="SUPFAM" id="SSF52540">
    <property type="entry name" value="P-loop containing nucleoside triphosphate hydrolases"/>
    <property type="match status" value="1"/>
</dbReference>
<evidence type="ECO:0000259" key="10">
    <source>
        <dbReference type="PROSITE" id="PS50893"/>
    </source>
</evidence>
<feature type="transmembrane region" description="Helical" evidence="9">
    <location>
        <begin position="241"/>
        <end position="261"/>
    </location>
</feature>
<dbReference type="InterPro" id="IPR003439">
    <property type="entry name" value="ABC_transporter-like_ATP-bd"/>
</dbReference>
<dbReference type="EMBL" id="CAKOGP040001969">
    <property type="protein sequence ID" value="CAJ1958274.1"/>
    <property type="molecule type" value="Genomic_DNA"/>
</dbReference>
<organism evidence="12 13">
    <name type="scientific">Cylindrotheca closterium</name>
    <dbReference type="NCBI Taxonomy" id="2856"/>
    <lineage>
        <taxon>Eukaryota</taxon>
        <taxon>Sar</taxon>
        <taxon>Stramenopiles</taxon>
        <taxon>Ochrophyta</taxon>
        <taxon>Bacillariophyta</taxon>
        <taxon>Bacillariophyceae</taxon>
        <taxon>Bacillariophycidae</taxon>
        <taxon>Bacillariales</taxon>
        <taxon>Bacillariaceae</taxon>
        <taxon>Cylindrotheca</taxon>
    </lineage>
</organism>
<dbReference type="Gene3D" id="1.20.1560.10">
    <property type="entry name" value="ABC transporter type 1, transmembrane domain"/>
    <property type="match status" value="1"/>
</dbReference>
<accession>A0AAD2FZH6</accession>
<feature type="transmembrane region" description="Helical" evidence="9">
    <location>
        <begin position="281"/>
        <end position="300"/>
    </location>
</feature>
<dbReference type="PANTHER" id="PTHR43394:SF5">
    <property type="entry name" value="ABC TRANSPORTER B FAMILY"/>
    <property type="match status" value="1"/>
</dbReference>
<keyword evidence="3 9" id="KW-0812">Transmembrane</keyword>
<dbReference type="InterPro" id="IPR039421">
    <property type="entry name" value="Type_1_exporter"/>
</dbReference>
<evidence type="ECO:0000256" key="1">
    <source>
        <dbReference type="ARBA" id="ARBA00004141"/>
    </source>
</evidence>
<comment type="caution">
    <text evidence="12">The sequence shown here is derived from an EMBL/GenBank/DDBJ whole genome shotgun (WGS) entry which is preliminary data.</text>
</comment>
<dbReference type="GO" id="GO:0005743">
    <property type="term" value="C:mitochondrial inner membrane"/>
    <property type="evidence" value="ECO:0007669"/>
    <property type="project" value="TreeGrafter"/>
</dbReference>
<dbReference type="PROSITE" id="PS50893">
    <property type="entry name" value="ABC_TRANSPORTER_2"/>
    <property type="match status" value="1"/>
</dbReference>
<feature type="region of interest" description="Disordered" evidence="8">
    <location>
        <begin position="170"/>
        <end position="221"/>
    </location>
</feature>
<evidence type="ECO:0000256" key="8">
    <source>
        <dbReference type="SAM" id="MobiDB-lite"/>
    </source>
</evidence>
<dbReference type="GO" id="GO:0090374">
    <property type="term" value="P:oligopeptide export from mitochondrion"/>
    <property type="evidence" value="ECO:0007669"/>
    <property type="project" value="TreeGrafter"/>
</dbReference>
<evidence type="ECO:0008006" key="14">
    <source>
        <dbReference type="Google" id="ProtNLM"/>
    </source>
</evidence>
<evidence type="ECO:0000313" key="12">
    <source>
        <dbReference type="EMBL" id="CAJ1958274.1"/>
    </source>
</evidence>
<dbReference type="InterPro" id="IPR003593">
    <property type="entry name" value="AAA+_ATPase"/>
</dbReference>
<dbReference type="GO" id="GO:0015421">
    <property type="term" value="F:ABC-type oligopeptide transporter activity"/>
    <property type="evidence" value="ECO:0007669"/>
    <property type="project" value="TreeGrafter"/>
</dbReference>